<evidence type="ECO:0000256" key="2">
    <source>
        <dbReference type="ARBA" id="ARBA00010741"/>
    </source>
</evidence>
<gene>
    <name evidence="12" type="ORF">B9G98_00594</name>
</gene>
<dbReference type="GO" id="GO:0003735">
    <property type="term" value="F:structural constituent of ribosome"/>
    <property type="evidence" value="ECO:0007669"/>
    <property type="project" value="TreeGrafter"/>
</dbReference>
<dbReference type="GeneID" id="36514343"/>
<keyword evidence="10" id="KW-0175">Coiled coil</keyword>
<dbReference type="InterPro" id="IPR024629">
    <property type="entry name" value="Ribosomal_mL67"/>
</dbReference>
<feature type="region of interest" description="Disordered" evidence="11">
    <location>
        <begin position="314"/>
        <end position="339"/>
    </location>
</feature>
<feature type="coiled-coil region" evidence="10">
    <location>
        <begin position="197"/>
        <end position="282"/>
    </location>
</feature>
<evidence type="ECO:0000256" key="7">
    <source>
        <dbReference type="ARBA" id="ARBA00023274"/>
    </source>
</evidence>
<dbReference type="GO" id="GO:0005739">
    <property type="term" value="C:mitochondrion"/>
    <property type="evidence" value="ECO:0007669"/>
    <property type="project" value="UniProtKB-SubCell"/>
</dbReference>
<dbReference type="RefSeq" id="XP_024662920.1">
    <property type="nucleotide sequence ID" value="XM_024807152.1"/>
</dbReference>
<evidence type="ECO:0000256" key="11">
    <source>
        <dbReference type="SAM" id="MobiDB-lite"/>
    </source>
</evidence>
<proteinExistence type="inferred from homology"/>
<keyword evidence="5" id="KW-0496">Mitochondrion</keyword>
<dbReference type="Proteomes" id="UP000238350">
    <property type="component" value="Unassembled WGS sequence"/>
</dbReference>
<dbReference type="PANTHER" id="PTHR28184">
    <property type="entry name" value="MITOCHONDRIAL HOMOLOGOUS RECOMBINATION PROTEIN 1"/>
    <property type="match status" value="1"/>
</dbReference>
<evidence type="ECO:0000256" key="9">
    <source>
        <dbReference type="ARBA" id="ARBA00035511"/>
    </source>
</evidence>
<dbReference type="STRING" id="45607.A0A2T0FD98"/>
<dbReference type="EMBL" id="NDIQ01000001">
    <property type="protein sequence ID" value="PRT52974.1"/>
    <property type="molecule type" value="Genomic_DNA"/>
</dbReference>
<organism evidence="12 13">
    <name type="scientific">Wickerhamiella sorbophila</name>
    <dbReference type="NCBI Taxonomy" id="45607"/>
    <lineage>
        <taxon>Eukaryota</taxon>
        <taxon>Fungi</taxon>
        <taxon>Dikarya</taxon>
        <taxon>Ascomycota</taxon>
        <taxon>Saccharomycotina</taxon>
        <taxon>Dipodascomycetes</taxon>
        <taxon>Dipodascales</taxon>
        <taxon>Trichomonascaceae</taxon>
        <taxon>Wickerhamiella</taxon>
    </lineage>
</organism>
<dbReference type="GO" id="GO:1990904">
    <property type="term" value="C:ribonucleoprotein complex"/>
    <property type="evidence" value="ECO:0007669"/>
    <property type="project" value="UniProtKB-KW"/>
</dbReference>
<comment type="subcellular location">
    <subcellularLocation>
        <location evidence="1">Mitochondrion</location>
    </subcellularLocation>
</comment>
<dbReference type="AlphaFoldDB" id="A0A2T0FD98"/>
<keyword evidence="7" id="KW-0687">Ribonucleoprotein</keyword>
<dbReference type="GO" id="GO:0000150">
    <property type="term" value="F:DNA strand exchange activity"/>
    <property type="evidence" value="ECO:0007669"/>
    <property type="project" value="InterPro"/>
</dbReference>
<evidence type="ECO:0000313" key="13">
    <source>
        <dbReference type="Proteomes" id="UP000238350"/>
    </source>
</evidence>
<dbReference type="PANTHER" id="PTHR28184:SF1">
    <property type="entry name" value="LARGE RIBOSOMAL SUBUNIT PROTEIN ML67"/>
    <property type="match status" value="1"/>
</dbReference>
<comment type="similarity">
    <text evidence="2">Belongs to the mitochondrion-specific ribosomal protein mL67 family.</text>
</comment>
<keyword evidence="3" id="KW-0689">Ribosomal protein</keyword>
<evidence type="ECO:0000256" key="8">
    <source>
        <dbReference type="ARBA" id="ARBA00035185"/>
    </source>
</evidence>
<evidence type="ECO:0000256" key="1">
    <source>
        <dbReference type="ARBA" id="ARBA00004173"/>
    </source>
</evidence>
<evidence type="ECO:0000256" key="5">
    <source>
        <dbReference type="ARBA" id="ARBA00023128"/>
    </source>
</evidence>
<comment type="caution">
    <text evidence="12">The sequence shown here is derived from an EMBL/GenBank/DDBJ whole genome shotgun (WGS) entry which is preliminary data.</text>
</comment>
<keyword evidence="4" id="KW-0805">Transcription regulation</keyword>
<dbReference type="GO" id="GO:0005840">
    <property type="term" value="C:ribosome"/>
    <property type="evidence" value="ECO:0007669"/>
    <property type="project" value="UniProtKB-KW"/>
</dbReference>
<protein>
    <recommendedName>
        <fullName evidence="8">Large ribosomal subunit protein mL67</fullName>
    </recommendedName>
    <alternativeName>
        <fullName evidence="9">Mitochondrial homologous recombination protein 1</fullName>
    </alternativeName>
</protein>
<keyword evidence="13" id="KW-1185">Reference proteome</keyword>
<dbReference type="GO" id="GO:0003697">
    <property type="term" value="F:single-stranded DNA binding"/>
    <property type="evidence" value="ECO:0007669"/>
    <property type="project" value="InterPro"/>
</dbReference>
<dbReference type="Pfam" id="PF12829">
    <property type="entry name" value="Mhr1"/>
    <property type="match status" value="1"/>
</dbReference>
<dbReference type="OrthoDB" id="5333655at2759"/>
<evidence type="ECO:0000256" key="10">
    <source>
        <dbReference type="SAM" id="Coils"/>
    </source>
</evidence>
<name>A0A2T0FD98_9ASCO</name>
<evidence type="ECO:0000313" key="12">
    <source>
        <dbReference type="EMBL" id="PRT52974.1"/>
    </source>
</evidence>
<evidence type="ECO:0000256" key="3">
    <source>
        <dbReference type="ARBA" id="ARBA00022980"/>
    </source>
</evidence>
<sequence length="339" mass="39454">MSYRPVYGGLRSARWLRTFQYGPLVTAFRNLESGQVMFTQTLHPQQFYIDQLFKWPNWQNKKPVVRKDIWRPLAVAELPTHEEAVQLYRSLVELRKMRDMTQRDQARAWRKKSPEGNVWFWNQYRPTYTHEAVSDLVSAMSAMGLDKATIHWEHAYRRGDDKHWEGLDVSHNELPRHNPREQHVVLNRLRIDSLERAKEIQAEATKAAQAAARAAQEAGQPTPRGQRLEEARKVYERKQRILANTKAQREALLAARPELADLEVKKQAIAKAEAALAEAKASYDHFLPHGQRGAAKAPIKLRDRALRQAKRVYRQAKKRVAAQSNKRRVPQPKSRMLRK</sequence>
<reference evidence="12 13" key="1">
    <citation type="submission" date="2017-04" db="EMBL/GenBank/DDBJ databases">
        <title>Genome sequencing of [Candida] sorbophila.</title>
        <authorList>
            <person name="Ahn J.O."/>
        </authorList>
    </citation>
    <scope>NUCLEOTIDE SEQUENCE [LARGE SCALE GENOMIC DNA]</scope>
    <source>
        <strain evidence="12 13">DS02</strain>
    </source>
</reference>
<keyword evidence="6" id="KW-0804">Transcription</keyword>
<accession>A0A2T0FD98</accession>
<evidence type="ECO:0000256" key="4">
    <source>
        <dbReference type="ARBA" id="ARBA00023015"/>
    </source>
</evidence>
<evidence type="ECO:0000256" key="6">
    <source>
        <dbReference type="ARBA" id="ARBA00023163"/>
    </source>
</evidence>